<evidence type="ECO:0000256" key="9">
    <source>
        <dbReference type="ARBA" id="ARBA00023170"/>
    </source>
</evidence>
<dbReference type="EC" id="2.4.2.-" evidence="12"/>
<dbReference type="InterPro" id="IPR028082">
    <property type="entry name" value="Peripla_BP_I"/>
</dbReference>
<dbReference type="Pfam" id="PF02825">
    <property type="entry name" value="WWE"/>
    <property type="match status" value="1"/>
</dbReference>
<evidence type="ECO:0000256" key="4">
    <source>
        <dbReference type="ARBA" id="ARBA00022679"/>
    </source>
</evidence>
<dbReference type="SUPFAM" id="SSF117839">
    <property type="entry name" value="WWE domain"/>
    <property type="match status" value="1"/>
</dbReference>
<evidence type="ECO:0000259" key="14">
    <source>
        <dbReference type="PROSITE" id="PS50918"/>
    </source>
</evidence>
<evidence type="ECO:0000313" key="16">
    <source>
        <dbReference type="EMBL" id="CAJ1958166.1"/>
    </source>
</evidence>
<feature type="domain" description="WWE" evidence="14">
    <location>
        <begin position="478"/>
        <end position="569"/>
    </location>
</feature>
<feature type="domain" description="PARP catalytic" evidence="15">
    <location>
        <begin position="708"/>
        <end position="922"/>
    </location>
</feature>
<reference evidence="16" key="1">
    <citation type="submission" date="2023-08" db="EMBL/GenBank/DDBJ databases">
        <authorList>
            <person name="Audoor S."/>
            <person name="Bilcke G."/>
        </authorList>
    </citation>
    <scope>NUCLEOTIDE SEQUENCE</scope>
</reference>
<dbReference type="Gene3D" id="3.40.50.2300">
    <property type="match status" value="3"/>
</dbReference>
<evidence type="ECO:0000256" key="6">
    <source>
        <dbReference type="ARBA" id="ARBA00022989"/>
    </source>
</evidence>
<dbReference type="InterPro" id="IPR052056">
    <property type="entry name" value="Mono-ARTD/PARP"/>
</dbReference>
<dbReference type="SMART" id="SM00678">
    <property type="entry name" value="WWE"/>
    <property type="match status" value="1"/>
</dbReference>
<keyword evidence="4 12" id="KW-0808">Transferase</keyword>
<evidence type="ECO:0000313" key="17">
    <source>
        <dbReference type="Proteomes" id="UP001295423"/>
    </source>
</evidence>
<dbReference type="InterPro" id="IPR001828">
    <property type="entry name" value="ANF_lig-bd_rcpt"/>
</dbReference>
<keyword evidence="10" id="KW-0325">Glycoprotein</keyword>
<dbReference type="PANTHER" id="PTHR14453">
    <property type="entry name" value="PARP/ZINC FINGER CCCH TYPE DOMAIN CONTAINING PROTEIN"/>
    <property type="match status" value="1"/>
</dbReference>
<dbReference type="Gene3D" id="3.90.228.10">
    <property type="match status" value="1"/>
</dbReference>
<evidence type="ECO:0000256" key="1">
    <source>
        <dbReference type="ARBA" id="ARBA00004123"/>
    </source>
</evidence>
<dbReference type="GO" id="GO:0016020">
    <property type="term" value="C:membrane"/>
    <property type="evidence" value="ECO:0007669"/>
    <property type="project" value="UniProtKB-SubCell"/>
</dbReference>
<evidence type="ECO:0000256" key="5">
    <source>
        <dbReference type="ARBA" id="ARBA00022692"/>
    </source>
</evidence>
<dbReference type="Gene3D" id="3.30.720.50">
    <property type="match status" value="1"/>
</dbReference>
<keyword evidence="17" id="KW-1185">Reference proteome</keyword>
<dbReference type="Pfam" id="PF00644">
    <property type="entry name" value="PARP"/>
    <property type="match status" value="1"/>
</dbReference>
<keyword evidence="9" id="KW-0675">Receptor</keyword>
<name>A0AAD2FZG6_9STRA</name>
<evidence type="ECO:0000256" key="12">
    <source>
        <dbReference type="RuleBase" id="RU362114"/>
    </source>
</evidence>
<comment type="caution">
    <text evidence="16">The sequence shown here is derived from an EMBL/GenBank/DDBJ whole genome shotgun (WGS) entry which is preliminary data.</text>
</comment>
<dbReference type="EMBL" id="CAKOGP040001969">
    <property type="protein sequence ID" value="CAJ1958166.1"/>
    <property type="molecule type" value="Genomic_DNA"/>
</dbReference>
<keyword evidence="5 13" id="KW-0812">Transmembrane</keyword>
<keyword evidence="7 12" id="KW-0520">NAD</keyword>
<keyword evidence="3 12" id="KW-0328">Glycosyltransferase</keyword>
<gene>
    <name evidence="16" type="ORF">CYCCA115_LOCUS17055</name>
</gene>
<dbReference type="InterPro" id="IPR012317">
    <property type="entry name" value="Poly(ADP-ribose)pol_cat_dom"/>
</dbReference>
<evidence type="ECO:0000256" key="13">
    <source>
        <dbReference type="SAM" id="Phobius"/>
    </source>
</evidence>
<dbReference type="InterPro" id="IPR000337">
    <property type="entry name" value="GPCR_3"/>
</dbReference>
<dbReference type="Proteomes" id="UP001295423">
    <property type="component" value="Unassembled WGS sequence"/>
</dbReference>
<dbReference type="AlphaFoldDB" id="A0AAD2FZG6"/>
<accession>A0AAD2FZG6</accession>
<evidence type="ECO:0000256" key="3">
    <source>
        <dbReference type="ARBA" id="ARBA00022676"/>
    </source>
</evidence>
<dbReference type="PROSITE" id="PS51059">
    <property type="entry name" value="PARP_CATALYTIC"/>
    <property type="match status" value="1"/>
</dbReference>
<evidence type="ECO:0000256" key="8">
    <source>
        <dbReference type="ARBA" id="ARBA00023136"/>
    </source>
</evidence>
<dbReference type="InterPro" id="IPR004170">
    <property type="entry name" value="WWE_dom"/>
</dbReference>
<dbReference type="GO" id="GO:0005737">
    <property type="term" value="C:cytoplasm"/>
    <property type="evidence" value="ECO:0007669"/>
    <property type="project" value="TreeGrafter"/>
</dbReference>
<comment type="subcellular location">
    <subcellularLocation>
        <location evidence="2">Membrane</location>
        <topology evidence="2">Multi-pass membrane protein</topology>
    </subcellularLocation>
    <subcellularLocation>
        <location evidence="1">Nucleus</location>
    </subcellularLocation>
</comment>
<dbReference type="GO" id="GO:0003950">
    <property type="term" value="F:NAD+ poly-ADP-ribosyltransferase activity"/>
    <property type="evidence" value="ECO:0007669"/>
    <property type="project" value="UniProtKB-UniRule"/>
</dbReference>
<dbReference type="SUPFAM" id="SSF53822">
    <property type="entry name" value="Periplasmic binding protein-like I"/>
    <property type="match status" value="1"/>
</dbReference>
<sequence>MSTAVSIAGIFDTSSFSWGEDIFNFAVTRIKNQNAAYQNLNSTVVDAACDETTAVRAYWKLRTENFDVPVHGIVGARCSGASVSLARIAGLEKVNMVSPSATSSILSDAEEFPYFTRLVAPDDSRGEVGAVVETLKWFGWKRVSILSTDTIYAKDYVSEFRRLWEGNDISGEVTYSNVIRLGADGTLDIDSLDTALRGVPTDDPANNSRIILLVAQNQHAYPLLKRAEETGFQPDTVWVGTSSWAGPRDVKLDSFVKRDQPGYIGVGPIQHPNAEGYLNEFNNWARFNGAGSLEQMPSFAAEMIDAVTSLVRAIYQVPLSDRRNGDEIRQRLLATDMEGASGRVQFTKVGDRKDPLYSILHLRRNERGNLEWLNVGESGTVEGAATADLSRMCWATLGCSLTTVPSDSYPVPPPKLPVWIIAVLVVVIILLIAVAVKYWRSRRSKRMIKQELETFRDSVVGMRTANAVYLPSIGDRPKEGIKRDTKSITVQWCWKETSFAMDRHHPDQVVGDVKDCWIKYSDEANAVLEAAFQQQGWKGSVSPLSGYLVDFSSMTQTKQQTGFTREVQRLVDTSNSSTGGSNDPLAFLPASELYDIATDNVKFGEELPDDIKNEPQMVLVPGDVIQISKQKKDTDWAFGTKLYHHDENVARSIVSGMTSDTATVSSDEDDANIFADTGWFQMVATRVPTTEDLQALKRNVGDTDALNAPSHWNDVADPSVVQVQELKKEDSEYQKIERAFKSSLGRSAKISSIQRIENLAMWQSFVVKRQTILSRELGDDPAADTSLQRKRLERCWLWHGTNVEVMGKILQQGFNRSFCGKNATVYGKGVYFAPDTSYSASPTYAVKDPKGYQYVMACRVAVGEYCPGVSNALTPDLRDAKTHTLYDSTIGLLSGDSMANPSIYVTYHDSQAYPEYLIKFKT</sequence>
<dbReference type="GO" id="GO:0008270">
    <property type="term" value="F:zinc ion binding"/>
    <property type="evidence" value="ECO:0007669"/>
    <property type="project" value="InterPro"/>
</dbReference>
<keyword evidence="6 13" id="KW-1133">Transmembrane helix</keyword>
<dbReference type="InterPro" id="IPR037197">
    <property type="entry name" value="WWE_dom_sf"/>
</dbReference>
<dbReference type="GO" id="GO:0005634">
    <property type="term" value="C:nucleus"/>
    <property type="evidence" value="ECO:0007669"/>
    <property type="project" value="UniProtKB-SubCell"/>
</dbReference>
<feature type="transmembrane region" description="Helical" evidence="13">
    <location>
        <begin position="416"/>
        <end position="439"/>
    </location>
</feature>
<dbReference type="GO" id="GO:0003714">
    <property type="term" value="F:transcription corepressor activity"/>
    <property type="evidence" value="ECO:0007669"/>
    <property type="project" value="TreeGrafter"/>
</dbReference>
<evidence type="ECO:0000259" key="15">
    <source>
        <dbReference type="PROSITE" id="PS51059"/>
    </source>
</evidence>
<keyword evidence="11" id="KW-0539">Nucleus</keyword>
<dbReference type="SUPFAM" id="SSF56399">
    <property type="entry name" value="ADP-ribosylation"/>
    <property type="match status" value="1"/>
</dbReference>
<evidence type="ECO:0000256" key="10">
    <source>
        <dbReference type="ARBA" id="ARBA00023180"/>
    </source>
</evidence>
<dbReference type="Pfam" id="PF01094">
    <property type="entry name" value="ANF_receptor"/>
    <property type="match status" value="1"/>
</dbReference>
<dbReference type="GO" id="GO:0010629">
    <property type="term" value="P:negative regulation of gene expression"/>
    <property type="evidence" value="ECO:0007669"/>
    <property type="project" value="TreeGrafter"/>
</dbReference>
<evidence type="ECO:0000256" key="11">
    <source>
        <dbReference type="ARBA" id="ARBA00023242"/>
    </source>
</evidence>
<organism evidence="16 17">
    <name type="scientific">Cylindrotheca closterium</name>
    <dbReference type="NCBI Taxonomy" id="2856"/>
    <lineage>
        <taxon>Eukaryota</taxon>
        <taxon>Sar</taxon>
        <taxon>Stramenopiles</taxon>
        <taxon>Ochrophyta</taxon>
        <taxon>Bacillariophyta</taxon>
        <taxon>Bacillariophyceae</taxon>
        <taxon>Bacillariophycidae</taxon>
        <taxon>Bacillariales</taxon>
        <taxon>Bacillariaceae</taxon>
        <taxon>Cylindrotheca</taxon>
    </lineage>
</organism>
<dbReference type="PANTHER" id="PTHR14453:SF67">
    <property type="entry name" value="POLY [ADP-RIBOSE] POLYMERASE"/>
    <property type="match status" value="1"/>
</dbReference>
<dbReference type="InterPro" id="IPR018123">
    <property type="entry name" value="WWE-dom_subgr"/>
</dbReference>
<dbReference type="GO" id="GO:0004930">
    <property type="term" value="F:G protein-coupled receptor activity"/>
    <property type="evidence" value="ECO:0007669"/>
    <property type="project" value="InterPro"/>
</dbReference>
<proteinExistence type="predicted"/>
<evidence type="ECO:0000256" key="2">
    <source>
        <dbReference type="ARBA" id="ARBA00004141"/>
    </source>
</evidence>
<dbReference type="PRINTS" id="PR00248">
    <property type="entry name" value="GPCRMGR"/>
</dbReference>
<keyword evidence="8 13" id="KW-0472">Membrane</keyword>
<dbReference type="PROSITE" id="PS50918">
    <property type="entry name" value="WWE"/>
    <property type="match status" value="1"/>
</dbReference>
<evidence type="ECO:0000256" key="7">
    <source>
        <dbReference type="ARBA" id="ARBA00023027"/>
    </source>
</evidence>
<protein>
    <recommendedName>
        <fullName evidence="12">Poly [ADP-ribose] polymerase</fullName>
        <shortName evidence="12">PARP</shortName>
        <ecNumber evidence="12">2.4.2.-</ecNumber>
    </recommendedName>
</protein>